<gene>
    <name evidence="1" type="ORF">GGD53_000060</name>
</gene>
<proteinExistence type="predicted"/>
<dbReference type="EMBL" id="JACIFV010000001">
    <property type="protein sequence ID" value="MBB4189944.1"/>
    <property type="molecule type" value="Genomic_DNA"/>
</dbReference>
<reference evidence="1 2" key="1">
    <citation type="submission" date="2020-08" db="EMBL/GenBank/DDBJ databases">
        <title>Genomic Encyclopedia of Type Strains, Phase IV (KMG-V): Genome sequencing to study the core and pangenomes of soil and plant-associated prokaryotes.</title>
        <authorList>
            <person name="Whitman W."/>
        </authorList>
    </citation>
    <scope>NUCLEOTIDE SEQUENCE [LARGE SCALE GENOMIC DNA]</scope>
    <source>
        <strain evidence="1 2">SEMIA 4074</strain>
    </source>
</reference>
<sequence>MRKILFAASAFIIFFPVLLFVAFPIEYLREFGKYEQSQFLNRIAVPIAKFCVQNDIRYACGNETYFRNYNAMNFFDDLPLSPEEDLMLQSQDKIARLFLSDAVYDENEYLDSLRTVTAYNVVVASKCLRTRHSEPLASP</sequence>
<organism evidence="1 2">
    <name type="scientific">Rhizobium aethiopicum</name>
    <dbReference type="NCBI Taxonomy" id="1138170"/>
    <lineage>
        <taxon>Bacteria</taxon>
        <taxon>Pseudomonadati</taxon>
        <taxon>Pseudomonadota</taxon>
        <taxon>Alphaproteobacteria</taxon>
        <taxon>Hyphomicrobiales</taxon>
        <taxon>Rhizobiaceae</taxon>
        <taxon>Rhizobium/Agrobacterium group</taxon>
        <taxon>Rhizobium</taxon>
    </lineage>
</organism>
<accession>A0A7W6MC54</accession>
<name>A0A7W6MC54_9HYPH</name>
<evidence type="ECO:0000313" key="2">
    <source>
        <dbReference type="Proteomes" id="UP000524492"/>
    </source>
</evidence>
<dbReference type="RefSeq" id="WP_184452588.1">
    <property type="nucleotide sequence ID" value="NZ_JACIFV010000001.1"/>
</dbReference>
<dbReference type="AlphaFoldDB" id="A0A7W6MC54"/>
<dbReference type="Proteomes" id="UP000524492">
    <property type="component" value="Unassembled WGS sequence"/>
</dbReference>
<comment type="caution">
    <text evidence="1">The sequence shown here is derived from an EMBL/GenBank/DDBJ whole genome shotgun (WGS) entry which is preliminary data.</text>
</comment>
<protein>
    <submittedName>
        <fullName evidence="1">Uncharacterized protein</fullName>
    </submittedName>
</protein>
<keyword evidence="2" id="KW-1185">Reference proteome</keyword>
<evidence type="ECO:0000313" key="1">
    <source>
        <dbReference type="EMBL" id="MBB4189944.1"/>
    </source>
</evidence>